<evidence type="ECO:0000313" key="4">
    <source>
        <dbReference type="EMBL" id="ETW08550.1"/>
    </source>
</evidence>
<accession>A0A024UQV3</accession>
<feature type="compositionally biased region" description="Acidic residues" evidence="2">
    <location>
        <begin position="277"/>
        <end position="293"/>
    </location>
</feature>
<dbReference type="RefSeq" id="XP_008862355.1">
    <property type="nucleotide sequence ID" value="XM_008864133.1"/>
</dbReference>
<dbReference type="InterPro" id="IPR003169">
    <property type="entry name" value="GYF"/>
</dbReference>
<feature type="coiled-coil region" evidence="1">
    <location>
        <begin position="403"/>
        <end position="476"/>
    </location>
</feature>
<dbReference type="PANTHER" id="PTHR14445">
    <property type="entry name" value="GRB10 INTERACTING GYF PROTEIN"/>
    <property type="match status" value="1"/>
</dbReference>
<feature type="compositionally biased region" description="Basic and acidic residues" evidence="2">
    <location>
        <begin position="751"/>
        <end position="766"/>
    </location>
</feature>
<name>A0A024UQV3_9STRA</name>
<feature type="region of interest" description="Disordered" evidence="2">
    <location>
        <begin position="270"/>
        <end position="294"/>
    </location>
</feature>
<feature type="compositionally biased region" description="Low complexity" evidence="2">
    <location>
        <begin position="160"/>
        <end position="174"/>
    </location>
</feature>
<dbReference type="CDD" id="cd00072">
    <property type="entry name" value="GYF"/>
    <property type="match status" value="1"/>
</dbReference>
<evidence type="ECO:0000256" key="1">
    <source>
        <dbReference type="SAM" id="Coils"/>
    </source>
</evidence>
<dbReference type="SUPFAM" id="SSF55277">
    <property type="entry name" value="GYF domain"/>
    <property type="match status" value="1"/>
</dbReference>
<dbReference type="AlphaFoldDB" id="A0A024UQV3"/>
<dbReference type="SMART" id="SM00444">
    <property type="entry name" value="GYF"/>
    <property type="match status" value="1"/>
</dbReference>
<dbReference type="STRING" id="157072.A0A024UQV3"/>
<proteinExistence type="predicted"/>
<dbReference type="OrthoDB" id="48509at2759"/>
<evidence type="ECO:0000256" key="2">
    <source>
        <dbReference type="SAM" id="MobiDB-lite"/>
    </source>
</evidence>
<dbReference type="GeneID" id="20078159"/>
<organism evidence="4">
    <name type="scientific">Aphanomyces invadans</name>
    <dbReference type="NCBI Taxonomy" id="157072"/>
    <lineage>
        <taxon>Eukaryota</taxon>
        <taxon>Sar</taxon>
        <taxon>Stramenopiles</taxon>
        <taxon>Oomycota</taxon>
        <taxon>Saprolegniomycetes</taxon>
        <taxon>Saprolegniales</taxon>
        <taxon>Verrucalvaceae</taxon>
        <taxon>Aphanomyces</taxon>
    </lineage>
</organism>
<dbReference type="InterPro" id="IPR051640">
    <property type="entry name" value="GRB10-interact_GYF"/>
</dbReference>
<keyword evidence="1" id="KW-0175">Coiled coil</keyword>
<feature type="region of interest" description="Disordered" evidence="2">
    <location>
        <begin position="132"/>
        <end position="229"/>
    </location>
</feature>
<feature type="region of interest" description="Disordered" evidence="2">
    <location>
        <begin position="89"/>
        <end position="116"/>
    </location>
</feature>
<feature type="region of interest" description="Disordered" evidence="2">
    <location>
        <begin position="552"/>
        <end position="780"/>
    </location>
</feature>
<feature type="compositionally biased region" description="Basic and acidic residues" evidence="2">
    <location>
        <begin position="200"/>
        <end position="216"/>
    </location>
</feature>
<feature type="region of interest" description="Disordered" evidence="2">
    <location>
        <begin position="900"/>
        <end position="927"/>
    </location>
</feature>
<dbReference type="PANTHER" id="PTHR14445:SF36">
    <property type="entry name" value="FI03272P-RELATED"/>
    <property type="match status" value="1"/>
</dbReference>
<feature type="compositionally biased region" description="Basic and acidic residues" evidence="2">
    <location>
        <begin position="18"/>
        <end position="44"/>
    </location>
</feature>
<evidence type="ECO:0000259" key="3">
    <source>
        <dbReference type="PROSITE" id="PS50829"/>
    </source>
</evidence>
<feature type="compositionally biased region" description="Pro residues" evidence="2">
    <location>
        <begin position="692"/>
        <end position="701"/>
    </location>
</feature>
<dbReference type="eggNOG" id="KOG1862">
    <property type="taxonomic scope" value="Eukaryota"/>
</dbReference>
<dbReference type="GO" id="GO:0005829">
    <property type="term" value="C:cytosol"/>
    <property type="evidence" value="ECO:0007669"/>
    <property type="project" value="TreeGrafter"/>
</dbReference>
<dbReference type="EMBL" id="KI913953">
    <property type="protein sequence ID" value="ETW08550.1"/>
    <property type="molecule type" value="Genomic_DNA"/>
</dbReference>
<gene>
    <name evidence="4" type="ORF">H310_01109</name>
</gene>
<dbReference type="PROSITE" id="PS50829">
    <property type="entry name" value="GYF"/>
    <property type="match status" value="1"/>
</dbReference>
<dbReference type="Gene3D" id="3.30.1490.40">
    <property type="match status" value="1"/>
</dbReference>
<feature type="domain" description="GYF" evidence="3">
    <location>
        <begin position="336"/>
        <end position="384"/>
    </location>
</feature>
<dbReference type="InterPro" id="IPR035445">
    <property type="entry name" value="GYF-like_dom_sf"/>
</dbReference>
<reference evidence="4" key="1">
    <citation type="submission" date="2013-12" db="EMBL/GenBank/DDBJ databases">
        <title>The Genome Sequence of Aphanomyces invadans NJM9701.</title>
        <authorList>
            <consortium name="The Broad Institute Genomics Platform"/>
            <person name="Russ C."/>
            <person name="Tyler B."/>
            <person name="van West P."/>
            <person name="Dieguez-Uribeondo J."/>
            <person name="Young S.K."/>
            <person name="Zeng Q."/>
            <person name="Gargeya S."/>
            <person name="Fitzgerald M."/>
            <person name="Abouelleil A."/>
            <person name="Alvarado L."/>
            <person name="Chapman S.B."/>
            <person name="Gainer-Dewar J."/>
            <person name="Goldberg J."/>
            <person name="Griggs A."/>
            <person name="Gujja S."/>
            <person name="Hansen M."/>
            <person name="Howarth C."/>
            <person name="Imamovic A."/>
            <person name="Ireland A."/>
            <person name="Larimer J."/>
            <person name="McCowan C."/>
            <person name="Murphy C."/>
            <person name="Pearson M."/>
            <person name="Poon T.W."/>
            <person name="Priest M."/>
            <person name="Roberts A."/>
            <person name="Saif S."/>
            <person name="Shea T."/>
            <person name="Sykes S."/>
            <person name="Wortman J."/>
            <person name="Nusbaum C."/>
            <person name="Birren B."/>
        </authorList>
    </citation>
    <scope>NUCLEOTIDE SEQUENCE [LARGE SCALE GENOMIC DNA]</scope>
    <source>
        <strain evidence="4">NJM9701</strain>
    </source>
</reference>
<sequence>MDKDEQEVQQQSMQQELNGHDTQEHSDLNLRPKTMFDVKGRARTSDTTPENYLPQWSKDGEGFKKQYVAQEERDRRKNKVIRYSRDELLEMHVDSSTPPECPEGTPVITPESLPPVASIPFDYMAIYKQWAANKDRNRQPGRGRGQPRTDENTSSATPLTNNRVNNGTNNAAGGRSVGSSNANEGKRTSEDLNDSSTGRKWNDKRGGEDSWERGARIESSGDGDKDDLWDDVDPLGGEFKDMGLSTFAEAAEQFRREMDEMHRAGGRPELRQKTTMESEDQFADSVQEEDEPPMWDMPSTDNAPNAAVDAEPSDLSSWSSFNEQPAAPLHVNPVPVDAWFYLDPQGLQQGPFKSAEMREWFEAGYFKPHLPIRFGLEGEFASLANHFRHGQIPFSTVPSPNPTQHLLQQQQQLLLQKQQLEQQQFLANQLQQQRLLEQRRLQEEQQRRLQEEQRIRLEMQQRIELQEQAARLAQQQHFHYQRPTGPGAVGSAGAAIGAGWSGRTALPRDNIIPRARDSMMGGLGMFAGPPQPAKTEYAAPSWDTNDDVPNSSLWNSTVKNDSDLGTWNKPAEPESSTPWVGDEWNKEATPTAGWGASQVEPAPQASPKASWGLEEPSAQSSTWGKPDGGPPARSSSSFEPEASVEATNVAPKAVEPTWEAPPAPETPSLKQIQQDEQEVMRRRLKKQAQPLQPRPVDPQPAQPEQQPHLADMGQQLKRMLGVSNPSPPKSWGSQAATAPAPVARSLSLRDIQAEEERLAQLKRQEKPVQSSSRWSSVVTGTNPAAPLSAAVVTRPAPVEVKATPPKDRDASFWNFDASSPLTGTARPVTPGTSNGGNASDDLLLWASKQVKKLGGAEDLIQYCATLEDPGEIREYLAAYLGSTPKVSAFATEFIQKKKQLAGKKPSVHDTKASAFQKKQVGSNKHHH</sequence>
<feature type="region of interest" description="Disordered" evidence="2">
    <location>
        <begin position="1"/>
        <end position="63"/>
    </location>
</feature>
<feature type="compositionally biased region" description="Polar residues" evidence="2">
    <location>
        <begin position="552"/>
        <end position="565"/>
    </location>
</feature>
<protein>
    <recommendedName>
        <fullName evidence="3">GYF domain-containing protein</fullName>
    </recommendedName>
</protein>
<dbReference type="Pfam" id="PF02213">
    <property type="entry name" value="GYF"/>
    <property type="match status" value="1"/>
</dbReference>
<feature type="compositionally biased region" description="Polar residues" evidence="2">
    <location>
        <begin position="767"/>
        <end position="780"/>
    </location>
</feature>
<dbReference type="VEuPathDB" id="FungiDB:H310_01109"/>